<feature type="region of interest" description="Disordered" evidence="1">
    <location>
        <begin position="72"/>
        <end position="98"/>
    </location>
</feature>
<dbReference type="EMBL" id="JBHSWX010000012">
    <property type="protein sequence ID" value="MFC6785369.1"/>
    <property type="molecule type" value="Genomic_DNA"/>
</dbReference>
<proteinExistence type="predicted"/>
<feature type="transmembrane region" description="Helical" evidence="2">
    <location>
        <begin position="144"/>
        <end position="165"/>
    </location>
</feature>
<keyword evidence="2" id="KW-1133">Transmembrane helix</keyword>
<keyword evidence="4" id="KW-1185">Reference proteome</keyword>
<dbReference type="AlphaFoldDB" id="A0ABD5TCC9"/>
<dbReference type="Proteomes" id="UP001596443">
    <property type="component" value="Unassembled WGS sequence"/>
</dbReference>
<gene>
    <name evidence="3" type="ORF">ACFQFD_05090</name>
</gene>
<feature type="region of interest" description="Disordered" evidence="1">
    <location>
        <begin position="1"/>
        <end position="49"/>
    </location>
</feature>
<feature type="compositionally biased region" description="Low complexity" evidence="1">
    <location>
        <begin position="74"/>
        <end position="96"/>
    </location>
</feature>
<reference evidence="3 4" key="1">
    <citation type="journal article" date="2019" name="Int. J. Syst. Evol. Microbiol.">
        <title>The Global Catalogue of Microorganisms (GCM) 10K type strain sequencing project: providing services to taxonomists for standard genome sequencing and annotation.</title>
        <authorList>
            <consortium name="The Broad Institute Genomics Platform"/>
            <consortium name="The Broad Institute Genome Sequencing Center for Infectious Disease"/>
            <person name="Wu L."/>
            <person name="Ma J."/>
        </authorList>
    </citation>
    <scope>NUCLEOTIDE SEQUENCE [LARGE SCALE GENOMIC DNA]</scope>
    <source>
        <strain evidence="3 4">SYNS20</strain>
    </source>
</reference>
<evidence type="ECO:0000313" key="4">
    <source>
        <dbReference type="Proteomes" id="UP001596443"/>
    </source>
</evidence>
<keyword evidence="2" id="KW-0472">Membrane</keyword>
<comment type="caution">
    <text evidence="3">The sequence shown here is derived from an EMBL/GenBank/DDBJ whole genome shotgun (WGS) entry which is preliminary data.</text>
</comment>
<evidence type="ECO:0000313" key="3">
    <source>
        <dbReference type="EMBL" id="MFC6785369.1"/>
    </source>
</evidence>
<keyword evidence="2" id="KW-0812">Transmembrane</keyword>
<accession>A0ABD5TCC9</accession>
<protein>
    <submittedName>
        <fullName evidence="3">Zinc-ribbon domain-containing protein</fullName>
    </submittedName>
</protein>
<dbReference type="RefSeq" id="WP_284062228.1">
    <property type="nucleotide sequence ID" value="NZ_CP126158.1"/>
</dbReference>
<feature type="transmembrane region" description="Helical" evidence="2">
    <location>
        <begin position="106"/>
        <end position="132"/>
    </location>
</feature>
<dbReference type="GeneID" id="81208398"/>
<organism evidence="3 4">
    <name type="scientific">Halobaculum halobium</name>
    <dbReference type="NCBI Taxonomy" id="3032281"/>
    <lineage>
        <taxon>Archaea</taxon>
        <taxon>Methanobacteriati</taxon>
        <taxon>Methanobacteriota</taxon>
        <taxon>Stenosarchaea group</taxon>
        <taxon>Halobacteria</taxon>
        <taxon>Halobacteriales</taxon>
        <taxon>Haloferacaceae</taxon>
        <taxon>Halobaculum</taxon>
    </lineage>
</organism>
<evidence type="ECO:0000256" key="1">
    <source>
        <dbReference type="SAM" id="MobiDB-lite"/>
    </source>
</evidence>
<name>A0ABD5TCC9_9EURY</name>
<sequence>MDTESTGEEEEEEAPTAGPSGHEPERDDGPGNGQNVTEPPEEDVQTKGPNDMYCSSCGAVIRKNAELCPECGVAPGNATTGGSSAGTSHSAAPTSGSGMGKNKYTAIGAVSGLVGFALLPIVFGPIAIFCGYRVYQNHDETHGIALMAWGGLSLVVGMAVGAWVLS</sequence>
<feature type="compositionally biased region" description="Acidic residues" evidence="1">
    <location>
        <begin position="1"/>
        <end position="14"/>
    </location>
</feature>
<evidence type="ECO:0000256" key="2">
    <source>
        <dbReference type="SAM" id="Phobius"/>
    </source>
</evidence>